<proteinExistence type="predicted"/>
<feature type="compositionally biased region" description="Basic and acidic residues" evidence="1">
    <location>
        <begin position="60"/>
        <end position="71"/>
    </location>
</feature>
<dbReference type="EMBL" id="FOIC01000004">
    <property type="protein sequence ID" value="SET18809.1"/>
    <property type="molecule type" value="Genomic_DNA"/>
</dbReference>
<dbReference type="AlphaFoldDB" id="A0A1G6LXH8"/>
<evidence type="ECO:0000313" key="5">
    <source>
        <dbReference type="Proteomes" id="UP000324021"/>
    </source>
</evidence>
<evidence type="ECO:0000256" key="1">
    <source>
        <dbReference type="SAM" id="MobiDB-lite"/>
    </source>
</evidence>
<protein>
    <submittedName>
        <fullName evidence="2">Uncharacterized protein</fullName>
    </submittedName>
</protein>
<reference evidence="3" key="1">
    <citation type="submission" date="2016-10" db="EMBL/GenBank/DDBJ databases">
        <authorList>
            <person name="de Groot N.N."/>
        </authorList>
    </citation>
    <scope>NUCLEOTIDE SEQUENCE [LARGE SCALE GENOMIC DNA]</scope>
    <source>
        <strain evidence="3">CDM_6</strain>
    </source>
</reference>
<gene>
    <name evidence="3" type="ORF">SAMN04488694_104174</name>
    <name evidence="2" type="ORF">SAMN05192552_1004128</name>
</gene>
<sequence>MITCTNCETAQFLQITQSRVYFEDGEMINEISETYECTLCGATGQYVYDEDSDEESVTGDVEHTTERPKYA</sequence>
<evidence type="ECO:0000313" key="2">
    <source>
        <dbReference type="EMBL" id="SDC47998.1"/>
    </source>
</evidence>
<reference evidence="4 5" key="2">
    <citation type="submission" date="2016-10" db="EMBL/GenBank/DDBJ databases">
        <authorList>
            <person name="Varghese N."/>
            <person name="Submissions S."/>
        </authorList>
    </citation>
    <scope>NUCLEOTIDE SEQUENCE [LARGE SCALE GENOMIC DNA]</scope>
    <source>
        <strain evidence="2 5">CDM_1</strain>
        <strain evidence="4">CDM_6</strain>
    </source>
</reference>
<accession>A0A1G6LXH8</accession>
<dbReference type="RefSeq" id="WP_092931055.1">
    <property type="nucleotide sequence ID" value="NZ_FMZP01000004.1"/>
</dbReference>
<keyword evidence="4" id="KW-1185">Reference proteome</keyword>
<name>A0A1G6LXH8_9EURY</name>
<dbReference type="EMBL" id="FMZP01000004">
    <property type="protein sequence ID" value="SDC47998.1"/>
    <property type="molecule type" value="Genomic_DNA"/>
</dbReference>
<feature type="region of interest" description="Disordered" evidence="1">
    <location>
        <begin position="50"/>
        <end position="71"/>
    </location>
</feature>
<dbReference type="Proteomes" id="UP000324021">
    <property type="component" value="Unassembled WGS sequence"/>
</dbReference>
<evidence type="ECO:0000313" key="3">
    <source>
        <dbReference type="EMBL" id="SET18809.1"/>
    </source>
</evidence>
<organism evidence="2 5">
    <name type="scientific">Natrinema hispanicum</name>
    <dbReference type="NCBI Taxonomy" id="392421"/>
    <lineage>
        <taxon>Archaea</taxon>
        <taxon>Methanobacteriati</taxon>
        <taxon>Methanobacteriota</taxon>
        <taxon>Stenosarchaea group</taxon>
        <taxon>Halobacteria</taxon>
        <taxon>Halobacteriales</taxon>
        <taxon>Natrialbaceae</taxon>
        <taxon>Natrinema</taxon>
    </lineage>
</organism>
<dbReference type="Proteomes" id="UP000199320">
    <property type="component" value="Unassembled WGS sequence"/>
</dbReference>
<evidence type="ECO:0000313" key="4">
    <source>
        <dbReference type="Proteomes" id="UP000199320"/>
    </source>
</evidence>
<dbReference type="OrthoDB" id="190052at2157"/>